<dbReference type="Proteomes" id="UP000324760">
    <property type="component" value="Chromosome"/>
</dbReference>
<evidence type="ECO:0000313" key="1">
    <source>
        <dbReference type="EMBL" id="QEQ98198.1"/>
    </source>
</evidence>
<reference evidence="1 2" key="1">
    <citation type="journal article" date="2019" name="Biochem. Eng. J.">
        <title>Metabolic engineering of the marine bacteria Neptunomonas concharum for the production of acetoin and meso-2,3-butanediol from acetate.</title>
        <authorList>
            <person name="Li W."/>
            <person name="Pu N."/>
            <person name="Liu C.-X."/>
            <person name="Yuan Q.-P."/>
            <person name="Li Z.-J."/>
        </authorList>
    </citation>
    <scope>NUCLEOTIDE SEQUENCE [LARGE SCALE GENOMIC DNA]</scope>
    <source>
        <strain evidence="1 2">JCM17730</strain>
    </source>
</reference>
<dbReference type="SUPFAM" id="SSF53335">
    <property type="entry name" value="S-adenosyl-L-methionine-dependent methyltransferases"/>
    <property type="match status" value="1"/>
</dbReference>
<dbReference type="RefSeq" id="WP_138985855.1">
    <property type="nucleotide sequence ID" value="NZ_CP043869.1"/>
</dbReference>
<dbReference type="PANTHER" id="PTHR20974:SF0">
    <property type="entry name" value="UPF0585 PROTEIN CG18661"/>
    <property type="match status" value="1"/>
</dbReference>
<dbReference type="AlphaFoldDB" id="A0A5P1REY6"/>
<evidence type="ECO:0000313" key="2">
    <source>
        <dbReference type="Proteomes" id="UP000324760"/>
    </source>
</evidence>
<gene>
    <name evidence="1" type="ORF">F0U83_16590</name>
</gene>
<protein>
    <submittedName>
        <fullName evidence="1">DUF938 domain-containing protein</fullName>
    </submittedName>
</protein>
<dbReference type="EMBL" id="CP043869">
    <property type="protein sequence ID" value="QEQ98198.1"/>
    <property type="molecule type" value="Genomic_DNA"/>
</dbReference>
<sequence>MLNFSEACERNKEPIADALSVYLSDICSVLEVGSGSGQHALFFSKRFPHLFWQPTEQAPYLAALQTNLKEHRHKNILEPYTLNVNHHWPDNHYDALFTANTLHIMSLSAVENLFLGVGKAIHASGRLFLYGPFRYQGRYTSTSNAQFDQWLKARDPLSGIRDINVITQLAEQQGFTLNTDISMPANNQLLVFKRG</sequence>
<dbReference type="OrthoDB" id="5563826at2"/>
<proteinExistence type="predicted"/>
<name>A0A5P1REY6_9GAMM</name>
<dbReference type="Pfam" id="PF06080">
    <property type="entry name" value="DUF938"/>
    <property type="match status" value="1"/>
</dbReference>
<dbReference type="InterPro" id="IPR010342">
    <property type="entry name" value="DUF938"/>
</dbReference>
<dbReference type="PANTHER" id="PTHR20974">
    <property type="entry name" value="UPF0585 PROTEIN CG18661"/>
    <property type="match status" value="1"/>
</dbReference>
<accession>A0A5P1REY6</accession>
<dbReference type="InterPro" id="IPR029063">
    <property type="entry name" value="SAM-dependent_MTases_sf"/>
</dbReference>
<organism evidence="1 2">
    <name type="scientific">Neptunomonas concharum</name>
    <dbReference type="NCBI Taxonomy" id="1031538"/>
    <lineage>
        <taxon>Bacteria</taxon>
        <taxon>Pseudomonadati</taxon>
        <taxon>Pseudomonadota</taxon>
        <taxon>Gammaproteobacteria</taxon>
        <taxon>Oceanospirillales</taxon>
        <taxon>Oceanospirillaceae</taxon>
        <taxon>Neptunomonas</taxon>
    </lineage>
</organism>
<keyword evidence="2" id="KW-1185">Reference proteome</keyword>
<dbReference type="KEGG" id="ncu:F0U83_16590"/>
<dbReference type="Gene3D" id="3.40.50.150">
    <property type="entry name" value="Vaccinia Virus protein VP39"/>
    <property type="match status" value="1"/>
</dbReference>